<protein>
    <submittedName>
        <fullName evidence="6">Acyl-coenzyme A thioesterase 10, mitochondrial-like Protein</fullName>
    </submittedName>
</protein>
<accession>D6WLT3</accession>
<dbReference type="InterPro" id="IPR029069">
    <property type="entry name" value="HotDog_dom_sf"/>
</dbReference>
<dbReference type="FunFam" id="3.10.129.10:FF:000012">
    <property type="entry name" value="Acyl-coenzyme A thioesterase 9, mitochondrial"/>
    <property type="match status" value="1"/>
</dbReference>
<evidence type="ECO:0000259" key="5">
    <source>
        <dbReference type="PROSITE" id="PS51770"/>
    </source>
</evidence>
<dbReference type="Proteomes" id="UP000007266">
    <property type="component" value="Linkage group 5"/>
</dbReference>
<keyword evidence="3" id="KW-0378">Hydrolase</keyword>
<keyword evidence="2" id="KW-0677">Repeat</keyword>
<dbReference type="FunFam" id="3.10.129.10:FF:000051">
    <property type="entry name" value="Acyl-coa thioesterase"/>
    <property type="match status" value="1"/>
</dbReference>
<sequence>MASRLVRSLSITNRLVGSFKYKPTVMSRCCSTTPADKVLTIQELTVNLAKAMGVDSGFSPIRADRSHLSEYLPTSQSELPPRAMRDSYLVAMIPLSTSTRLQDRYTTFLGYVRVGRLLEDMDIFAVMVAQKHILNPKLPEGTPSPQTLVTALVDRIDFSDFVPKPHEDIKISGHVSWVGRSSMEVVVWLEQKMYGTWHRITRALFLIAARDPTNTKAAMVNAIEPADDREKAILAGGETRKANRIALEKQHVLKVIPDHDEQRIIHDLYLKTKSNKNLSFTNMVLPANGVWMEDCTISNTIFSQPENRNLHNTVFGGFIMRQAAELSWVLGFKFSKYRPKVKSISDIKFNKPIAVNSLIHMYAHVVFTQMQFIQIVVYVEVFDPQTGNTDTTNVVHLTYEVPEIVREVYPRTYQEAMMYIDGRRHFFEIMKTPYDHDNVLNEEGIRNKSKL</sequence>
<dbReference type="Gene3D" id="3.10.129.10">
    <property type="entry name" value="Hotdog Thioesterase"/>
    <property type="match status" value="2"/>
</dbReference>
<dbReference type="SUPFAM" id="SSF54637">
    <property type="entry name" value="Thioesterase/thiol ester dehydrase-isomerase"/>
    <property type="match status" value="2"/>
</dbReference>
<dbReference type="GO" id="GO:0006637">
    <property type="term" value="P:acyl-CoA metabolic process"/>
    <property type="evidence" value="ECO:0000318"/>
    <property type="project" value="GO_Central"/>
</dbReference>
<dbReference type="OMA" id="QFNYTFL"/>
<dbReference type="InParanoid" id="D6WLT3"/>
<dbReference type="AlphaFoldDB" id="D6WLT3"/>
<dbReference type="GO" id="GO:0047617">
    <property type="term" value="F:fatty acyl-CoA hydrolase activity"/>
    <property type="evidence" value="ECO:0000318"/>
    <property type="project" value="GO_Central"/>
</dbReference>
<proteinExistence type="inferred from homology"/>
<dbReference type="eggNOG" id="KOG2763">
    <property type="taxonomic scope" value="Eukaryota"/>
</dbReference>
<dbReference type="OrthoDB" id="331699at2759"/>
<organism evidence="6 7">
    <name type="scientific">Tribolium castaneum</name>
    <name type="common">Red flour beetle</name>
    <dbReference type="NCBI Taxonomy" id="7070"/>
    <lineage>
        <taxon>Eukaryota</taxon>
        <taxon>Metazoa</taxon>
        <taxon>Ecdysozoa</taxon>
        <taxon>Arthropoda</taxon>
        <taxon>Hexapoda</taxon>
        <taxon>Insecta</taxon>
        <taxon>Pterygota</taxon>
        <taxon>Neoptera</taxon>
        <taxon>Endopterygota</taxon>
        <taxon>Coleoptera</taxon>
        <taxon>Polyphaga</taxon>
        <taxon>Cucujiformia</taxon>
        <taxon>Tenebrionidae</taxon>
        <taxon>Tenebrionidae incertae sedis</taxon>
        <taxon>Tribolium</taxon>
    </lineage>
</organism>
<keyword evidence="4" id="KW-0809">Transit peptide</keyword>
<evidence type="ECO:0000256" key="1">
    <source>
        <dbReference type="ARBA" id="ARBA00010458"/>
    </source>
</evidence>
<dbReference type="STRING" id="7070.D6WLT3"/>
<comment type="similarity">
    <text evidence="1">Belongs to the acyl coenzyme A hydrolase family.</text>
</comment>
<reference evidence="6 7" key="2">
    <citation type="journal article" date="2010" name="Nucleic Acids Res.">
        <title>BeetleBase in 2010: revisions to provide comprehensive genomic information for Tribolium castaneum.</title>
        <authorList>
            <person name="Kim H.S."/>
            <person name="Murphy T."/>
            <person name="Xia J."/>
            <person name="Caragea D."/>
            <person name="Park Y."/>
            <person name="Beeman R.W."/>
            <person name="Lorenzen M.D."/>
            <person name="Butcher S."/>
            <person name="Manak J.R."/>
            <person name="Brown S.J."/>
        </authorList>
    </citation>
    <scope>GENOME REANNOTATION</scope>
    <source>
        <strain evidence="6 7">Georgia GA2</strain>
    </source>
</reference>
<dbReference type="PANTHER" id="PTHR12655:SF0">
    <property type="entry name" value="ACYL-COENZYME A THIOESTERASE 9, MITOCHONDRIAL"/>
    <property type="match status" value="1"/>
</dbReference>
<dbReference type="FunCoup" id="D6WLT3">
    <property type="interactions" value="344"/>
</dbReference>
<evidence type="ECO:0000256" key="3">
    <source>
        <dbReference type="ARBA" id="ARBA00022801"/>
    </source>
</evidence>
<dbReference type="KEGG" id="tca:662577"/>
<dbReference type="GO" id="GO:0005739">
    <property type="term" value="C:mitochondrion"/>
    <property type="evidence" value="ECO:0000318"/>
    <property type="project" value="GO_Central"/>
</dbReference>
<gene>
    <name evidence="6" type="primary">AUGUSTUS-3.0.2_14407</name>
    <name evidence="6" type="ORF">TcasGA2_TC014407</name>
</gene>
<dbReference type="CDD" id="cd03442">
    <property type="entry name" value="BFIT_BACH"/>
    <property type="match status" value="2"/>
</dbReference>
<dbReference type="EMBL" id="KQ971343">
    <property type="protein sequence ID" value="EFA04161.2"/>
    <property type="molecule type" value="Genomic_DNA"/>
</dbReference>
<evidence type="ECO:0000313" key="6">
    <source>
        <dbReference type="EMBL" id="EFA04161.2"/>
    </source>
</evidence>
<feature type="domain" description="HotDog ACOT-type" evidence="5">
    <location>
        <begin position="91"/>
        <end position="213"/>
    </location>
</feature>
<reference evidence="6 7" key="1">
    <citation type="journal article" date="2008" name="Nature">
        <title>The genome of the model beetle and pest Tribolium castaneum.</title>
        <authorList>
            <consortium name="Tribolium Genome Sequencing Consortium"/>
            <person name="Richards S."/>
            <person name="Gibbs R.A."/>
            <person name="Weinstock G.M."/>
            <person name="Brown S.J."/>
            <person name="Denell R."/>
            <person name="Beeman R.W."/>
            <person name="Gibbs R."/>
            <person name="Beeman R.W."/>
            <person name="Brown S.J."/>
            <person name="Bucher G."/>
            <person name="Friedrich M."/>
            <person name="Grimmelikhuijzen C.J."/>
            <person name="Klingler M."/>
            <person name="Lorenzen M."/>
            <person name="Richards S."/>
            <person name="Roth S."/>
            <person name="Schroder R."/>
            <person name="Tautz D."/>
            <person name="Zdobnov E.M."/>
            <person name="Muzny D."/>
            <person name="Gibbs R.A."/>
            <person name="Weinstock G.M."/>
            <person name="Attaway T."/>
            <person name="Bell S."/>
            <person name="Buhay C.J."/>
            <person name="Chandrabose M.N."/>
            <person name="Chavez D."/>
            <person name="Clerk-Blankenburg K.P."/>
            <person name="Cree A."/>
            <person name="Dao M."/>
            <person name="Davis C."/>
            <person name="Chacko J."/>
            <person name="Dinh H."/>
            <person name="Dugan-Rocha S."/>
            <person name="Fowler G."/>
            <person name="Garner T.T."/>
            <person name="Garnes J."/>
            <person name="Gnirke A."/>
            <person name="Hawes A."/>
            <person name="Hernandez J."/>
            <person name="Hines S."/>
            <person name="Holder M."/>
            <person name="Hume J."/>
            <person name="Jhangiani S.N."/>
            <person name="Joshi V."/>
            <person name="Khan Z.M."/>
            <person name="Jackson L."/>
            <person name="Kovar C."/>
            <person name="Kowis A."/>
            <person name="Lee S."/>
            <person name="Lewis L.R."/>
            <person name="Margolis J."/>
            <person name="Morgan M."/>
            <person name="Nazareth L.V."/>
            <person name="Nguyen N."/>
            <person name="Okwuonu G."/>
            <person name="Parker D."/>
            <person name="Richards S."/>
            <person name="Ruiz S.J."/>
            <person name="Santibanez J."/>
            <person name="Savard J."/>
            <person name="Scherer S.E."/>
            <person name="Schneider B."/>
            <person name="Sodergren E."/>
            <person name="Tautz D."/>
            <person name="Vattahil S."/>
            <person name="Villasana D."/>
            <person name="White C.S."/>
            <person name="Wright R."/>
            <person name="Park Y."/>
            <person name="Beeman R.W."/>
            <person name="Lord J."/>
            <person name="Oppert B."/>
            <person name="Lorenzen M."/>
            <person name="Brown S."/>
            <person name="Wang L."/>
            <person name="Savard J."/>
            <person name="Tautz D."/>
            <person name="Richards S."/>
            <person name="Weinstock G."/>
            <person name="Gibbs R.A."/>
            <person name="Liu Y."/>
            <person name="Worley K."/>
            <person name="Weinstock G."/>
            <person name="Elsik C.G."/>
            <person name="Reese J.T."/>
            <person name="Elhaik E."/>
            <person name="Landan G."/>
            <person name="Graur D."/>
            <person name="Arensburger P."/>
            <person name="Atkinson P."/>
            <person name="Beeman R.W."/>
            <person name="Beidler J."/>
            <person name="Brown S.J."/>
            <person name="Demuth J.P."/>
            <person name="Drury D.W."/>
            <person name="Du Y.Z."/>
            <person name="Fujiwara H."/>
            <person name="Lorenzen M."/>
            <person name="Maselli V."/>
            <person name="Osanai M."/>
            <person name="Park Y."/>
            <person name="Robertson H.M."/>
            <person name="Tu Z."/>
            <person name="Wang J.J."/>
            <person name="Wang S."/>
            <person name="Richards S."/>
            <person name="Song H."/>
            <person name="Zhang L."/>
            <person name="Sodergren E."/>
            <person name="Werner D."/>
            <person name="Stanke M."/>
            <person name="Morgenstern B."/>
            <person name="Solovyev V."/>
            <person name="Kosarev P."/>
            <person name="Brown G."/>
            <person name="Chen H.C."/>
            <person name="Ermolaeva O."/>
            <person name="Hlavina W."/>
            <person name="Kapustin Y."/>
            <person name="Kiryutin B."/>
            <person name="Kitts P."/>
            <person name="Maglott D."/>
            <person name="Pruitt K."/>
            <person name="Sapojnikov V."/>
            <person name="Souvorov A."/>
            <person name="Mackey A.J."/>
            <person name="Waterhouse R.M."/>
            <person name="Wyder S."/>
            <person name="Zdobnov E.M."/>
            <person name="Zdobnov E.M."/>
            <person name="Wyder S."/>
            <person name="Kriventseva E.V."/>
            <person name="Kadowaki T."/>
            <person name="Bork P."/>
            <person name="Aranda M."/>
            <person name="Bao R."/>
            <person name="Beermann A."/>
            <person name="Berns N."/>
            <person name="Bolognesi R."/>
            <person name="Bonneton F."/>
            <person name="Bopp D."/>
            <person name="Brown S.J."/>
            <person name="Bucher G."/>
            <person name="Butts T."/>
            <person name="Chaumot A."/>
            <person name="Denell R.E."/>
            <person name="Ferrier D.E."/>
            <person name="Friedrich M."/>
            <person name="Gordon C.M."/>
            <person name="Jindra M."/>
            <person name="Klingler M."/>
            <person name="Lan Q."/>
            <person name="Lattorff H.M."/>
            <person name="Laudet V."/>
            <person name="von Levetsow C."/>
            <person name="Liu Z."/>
            <person name="Lutz R."/>
            <person name="Lynch J.A."/>
            <person name="da Fonseca R.N."/>
            <person name="Posnien N."/>
            <person name="Reuter R."/>
            <person name="Roth S."/>
            <person name="Savard J."/>
            <person name="Schinko J.B."/>
            <person name="Schmitt C."/>
            <person name="Schoppmeier M."/>
            <person name="Schroder R."/>
            <person name="Shippy T.D."/>
            <person name="Simonnet F."/>
            <person name="Marques-Souza H."/>
            <person name="Tautz D."/>
            <person name="Tomoyasu Y."/>
            <person name="Trauner J."/>
            <person name="Van der Zee M."/>
            <person name="Vervoort M."/>
            <person name="Wittkopp N."/>
            <person name="Wimmer E.A."/>
            <person name="Yang X."/>
            <person name="Jones A.K."/>
            <person name="Sattelle D.B."/>
            <person name="Ebert P.R."/>
            <person name="Nelson D."/>
            <person name="Scott J.G."/>
            <person name="Beeman R.W."/>
            <person name="Muthukrishnan S."/>
            <person name="Kramer K.J."/>
            <person name="Arakane Y."/>
            <person name="Beeman R.W."/>
            <person name="Zhu Q."/>
            <person name="Hogenkamp D."/>
            <person name="Dixit R."/>
            <person name="Oppert B."/>
            <person name="Jiang H."/>
            <person name="Zou Z."/>
            <person name="Marshall J."/>
            <person name="Elpidina E."/>
            <person name="Vinokurov K."/>
            <person name="Oppert C."/>
            <person name="Zou Z."/>
            <person name="Evans J."/>
            <person name="Lu Z."/>
            <person name="Zhao P."/>
            <person name="Sumathipala N."/>
            <person name="Altincicek B."/>
            <person name="Vilcinskas A."/>
            <person name="Williams M."/>
            <person name="Hultmark D."/>
            <person name="Hetru C."/>
            <person name="Jiang H."/>
            <person name="Grimmelikhuijzen C.J."/>
            <person name="Hauser F."/>
            <person name="Cazzamali G."/>
            <person name="Williamson M."/>
            <person name="Park Y."/>
            <person name="Li B."/>
            <person name="Tanaka Y."/>
            <person name="Predel R."/>
            <person name="Neupert S."/>
            <person name="Schachtner J."/>
            <person name="Verleyen P."/>
            <person name="Raible F."/>
            <person name="Bork P."/>
            <person name="Friedrich M."/>
            <person name="Walden K.K."/>
            <person name="Robertson H.M."/>
            <person name="Angeli S."/>
            <person name="Foret S."/>
            <person name="Bucher G."/>
            <person name="Schuetz S."/>
            <person name="Maleszka R."/>
            <person name="Wimmer E.A."/>
            <person name="Beeman R.W."/>
            <person name="Lorenzen M."/>
            <person name="Tomoyasu Y."/>
            <person name="Miller S.C."/>
            <person name="Grossmann D."/>
            <person name="Bucher G."/>
        </authorList>
    </citation>
    <scope>NUCLEOTIDE SEQUENCE [LARGE SCALE GENOMIC DNA]</scope>
    <source>
        <strain evidence="6 7">Georgia GA2</strain>
    </source>
</reference>
<evidence type="ECO:0000256" key="4">
    <source>
        <dbReference type="ARBA" id="ARBA00022946"/>
    </source>
</evidence>
<dbReference type="PROSITE" id="PS51770">
    <property type="entry name" value="HOTDOG_ACOT"/>
    <property type="match status" value="2"/>
</dbReference>
<name>D6WLT3_TRICA</name>
<evidence type="ECO:0000256" key="2">
    <source>
        <dbReference type="ARBA" id="ARBA00022737"/>
    </source>
</evidence>
<dbReference type="PANTHER" id="PTHR12655">
    <property type="entry name" value="ACYL-COA THIOESTERASE"/>
    <property type="match status" value="1"/>
</dbReference>
<dbReference type="InterPro" id="IPR033120">
    <property type="entry name" value="HOTDOG_ACOT"/>
</dbReference>
<feature type="domain" description="HotDog ACOT-type" evidence="5">
    <location>
        <begin position="293"/>
        <end position="405"/>
    </location>
</feature>
<dbReference type="HOGENOM" id="CLU_032862_2_0_1"/>
<keyword evidence="7" id="KW-1185">Reference proteome</keyword>
<evidence type="ECO:0000313" key="7">
    <source>
        <dbReference type="Proteomes" id="UP000007266"/>
    </source>
</evidence>